<accession>A0A0F9AKG9</accession>
<organism evidence="1">
    <name type="scientific">marine sediment metagenome</name>
    <dbReference type="NCBI Taxonomy" id="412755"/>
    <lineage>
        <taxon>unclassified sequences</taxon>
        <taxon>metagenomes</taxon>
        <taxon>ecological metagenomes</taxon>
    </lineage>
</organism>
<name>A0A0F9AKG9_9ZZZZ</name>
<reference evidence="1" key="1">
    <citation type="journal article" date="2015" name="Nature">
        <title>Complex archaea that bridge the gap between prokaryotes and eukaryotes.</title>
        <authorList>
            <person name="Spang A."/>
            <person name="Saw J.H."/>
            <person name="Jorgensen S.L."/>
            <person name="Zaremba-Niedzwiedzka K."/>
            <person name="Martijn J."/>
            <person name="Lind A.E."/>
            <person name="van Eijk R."/>
            <person name="Schleper C."/>
            <person name="Guy L."/>
            <person name="Ettema T.J."/>
        </authorList>
    </citation>
    <scope>NUCLEOTIDE SEQUENCE</scope>
</reference>
<sequence>MNLYEYLMSNALSWLDPSGLETKACSDAKAKVQRLLDQLAAIMTHNALVAEYQAIKKQLRAELSSRRGNLKDIASQLAQVTRELNELHAKYPWLAAAKMGAGAGMSVAGPYLAKKGCRKIVTKFIPGIGMLSVCHDIAGLVTAGVGRNAIRDTGNALASTKSTLRGLLAGAKKLINNTLAKIRAHRATKPGRRKGPGMVKMHLRQARADMKEACSKDKKECAEGSSGGG</sequence>
<dbReference type="EMBL" id="LAZR01042297">
    <property type="protein sequence ID" value="KKL09865.1"/>
    <property type="molecule type" value="Genomic_DNA"/>
</dbReference>
<comment type="caution">
    <text evidence="1">The sequence shown here is derived from an EMBL/GenBank/DDBJ whole genome shotgun (WGS) entry which is preliminary data.</text>
</comment>
<evidence type="ECO:0000313" key="1">
    <source>
        <dbReference type="EMBL" id="KKL09865.1"/>
    </source>
</evidence>
<dbReference type="AlphaFoldDB" id="A0A0F9AKG9"/>
<protein>
    <submittedName>
        <fullName evidence="1">Uncharacterized protein</fullName>
    </submittedName>
</protein>
<gene>
    <name evidence="1" type="ORF">LCGC14_2561580</name>
</gene>
<proteinExistence type="predicted"/>